<feature type="transmembrane region" description="Helical" evidence="1">
    <location>
        <begin position="431"/>
        <end position="455"/>
    </location>
</feature>
<dbReference type="EMBL" id="LR699554">
    <property type="protein sequence ID" value="VVD32660.1"/>
    <property type="molecule type" value="Genomic_DNA"/>
</dbReference>
<evidence type="ECO:0000313" key="2">
    <source>
        <dbReference type="EMBL" id="VVD32660.1"/>
    </source>
</evidence>
<reference evidence="2 3" key="1">
    <citation type="submission" date="2019-08" db="EMBL/GenBank/DDBJ databases">
        <authorList>
            <person name="Herpell B J."/>
        </authorList>
    </citation>
    <scope>NUCLEOTIDE SEQUENCE [LARGE SCALE GENOMIC DNA]</scope>
    <source>
        <strain evidence="3">Msb3</strain>
    </source>
</reference>
<dbReference type="KEGG" id="pdio:PDMSB3_1369.1"/>
<proteinExistence type="predicted"/>
<dbReference type="Proteomes" id="UP000325811">
    <property type="component" value="Chromosome II"/>
</dbReference>
<feature type="transmembrane region" description="Helical" evidence="1">
    <location>
        <begin position="86"/>
        <end position="104"/>
    </location>
</feature>
<feature type="transmembrane region" description="Helical" evidence="1">
    <location>
        <begin position="116"/>
        <end position="133"/>
    </location>
</feature>
<feature type="transmembrane region" description="Helical" evidence="1">
    <location>
        <begin position="285"/>
        <end position="314"/>
    </location>
</feature>
<organism evidence="2 3">
    <name type="scientific">Paraburkholderia dioscoreae</name>
    <dbReference type="NCBI Taxonomy" id="2604047"/>
    <lineage>
        <taxon>Bacteria</taxon>
        <taxon>Pseudomonadati</taxon>
        <taxon>Pseudomonadota</taxon>
        <taxon>Betaproteobacteria</taxon>
        <taxon>Burkholderiales</taxon>
        <taxon>Burkholderiaceae</taxon>
        <taxon>Paraburkholderia</taxon>
    </lineage>
</organism>
<feature type="transmembrane region" description="Helical" evidence="1">
    <location>
        <begin position="145"/>
        <end position="166"/>
    </location>
</feature>
<keyword evidence="1" id="KW-1133">Transmembrane helix</keyword>
<evidence type="ECO:0000256" key="1">
    <source>
        <dbReference type="SAM" id="Phobius"/>
    </source>
</evidence>
<keyword evidence="1" id="KW-0472">Membrane</keyword>
<keyword evidence="3" id="KW-1185">Reference proteome</keyword>
<feature type="transmembrane region" description="Helical" evidence="1">
    <location>
        <begin position="390"/>
        <end position="411"/>
    </location>
</feature>
<gene>
    <name evidence="2" type="ORF">PDMSB3_1369</name>
</gene>
<keyword evidence="1" id="KW-0812">Transmembrane</keyword>
<feature type="transmembrane region" description="Helical" evidence="1">
    <location>
        <begin position="320"/>
        <end position="340"/>
    </location>
</feature>
<accession>A0A5Q4ZTL7</accession>
<feature type="transmembrane region" description="Helical" evidence="1">
    <location>
        <begin position="178"/>
        <end position="200"/>
    </location>
</feature>
<dbReference type="AlphaFoldDB" id="A0A5Q4ZTL7"/>
<sequence>MPHGKILGSVGMRLRNCIERRGSCLTPRSRQLPATRTSYGQKIDCFLHQRRILGQIMKKISLMTLFSTALVMNTFLMRPAALGQEYAPIAMILSVALVGGYLALRGCHERIILEANRRDILFTVSIIVLYWLYELPLGIVQGSDTMLLAKDFLSSVTITICYAVFLIEENENRTFFRIFTMILALLGWSSIITFTLSQIFGLDPLLLFSLRVKGYDAATISATGGQQVTTGAVYFPFSMMYSVFTSAGGSVLNRYSNFFREAGIYQAVSVLCFAYECFTRRSKFVLIGLTAGTVASLSTLGLVLLPLTAGLVYITQRRVSIARLILFGGFAIVAAAALVFTPAVGLADKLETHGSSVTDRSDAIDRGIESIWINPVGTGLFSEKRAGDSICLLAAITAIGVIGFACQALVLSGIRPAARAFNPKVVICFPLLVTALFSQPIGGSGMTGVLTMAFVSATTRRRAEAPAALSRARHAVAKPTIAIR</sequence>
<evidence type="ECO:0000313" key="3">
    <source>
        <dbReference type="Proteomes" id="UP000325811"/>
    </source>
</evidence>
<name>A0A5Q4ZTL7_9BURK</name>
<feature type="transmembrane region" description="Helical" evidence="1">
    <location>
        <begin position="60"/>
        <end position="80"/>
    </location>
</feature>
<protein>
    <submittedName>
        <fullName evidence="2">Uncharacterized protein</fullName>
    </submittedName>
</protein>